<accession>A0ACC2ZRJ3</accession>
<evidence type="ECO:0000313" key="2">
    <source>
        <dbReference type="Proteomes" id="UP001172386"/>
    </source>
</evidence>
<sequence>MADDERPIKRIRTSKPDHEASPVASLEVSNRDRATCEQPFSERKDQERSTVSNGKGRYAQRGLQSTNRSKSIRTFSQPSVICTGDKGIFVSSDKGREKKCLLELHDLLQQYLNEIDVDGTVTSQDREDPSTGSIKDAAAIADHAGSGIEADIASELAELRGAGPSEADRGTRLSEPMQLITLDIPCVSFLRLPPSSSVDPVEVVHQLCLSAAAPSAPQKSRFIKRLTPISRIGKALSQGLEKVCDEVLPDYFGRQQGREIESIKFAIRPTIRNNDKLDRDQVIKTVAAKIQEVGESKHKVDLKQFEKAVLVDVYRGWVGICVVDNTSTGAYQMGYEKLKRFNLAEIYANR</sequence>
<name>A0ACC2ZRJ3_9EURO</name>
<protein>
    <submittedName>
        <fullName evidence="1">Uncharacterized protein</fullName>
    </submittedName>
</protein>
<dbReference type="EMBL" id="JAPDRQ010000370">
    <property type="protein sequence ID" value="KAJ9650204.1"/>
    <property type="molecule type" value="Genomic_DNA"/>
</dbReference>
<proteinExistence type="predicted"/>
<evidence type="ECO:0000313" key="1">
    <source>
        <dbReference type="EMBL" id="KAJ9650204.1"/>
    </source>
</evidence>
<reference evidence="1" key="1">
    <citation type="submission" date="2022-10" db="EMBL/GenBank/DDBJ databases">
        <title>Culturing micro-colonial fungi from biological soil crusts in the Mojave desert and describing Neophaeococcomyces mojavensis, and introducing the new genera and species Taxawa tesnikishii.</title>
        <authorList>
            <person name="Kurbessoian T."/>
            <person name="Stajich J.E."/>
        </authorList>
    </citation>
    <scope>NUCLEOTIDE SEQUENCE</scope>
    <source>
        <strain evidence="1">JES_112</strain>
    </source>
</reference>
<comment type="caution">
    <text evidence="1">The sequence shown here is derived from an EMBL/GenBank/DDBJ whole genome shotgun (WGS) entry which is preliminary data.</text>
</comment>
<gene>
    <name evidence="1" type="ORF">H2198_010478</name>
</gene>
<dbReference type="Proteomes" id="UP001172386">
    <property type="component" value="Unassembled WGS sequence"/>
</dbReference>
<organism evidence="1 2">
    <name type="scientific">Neophaeococcomyces mojaviensis</name>
    <dbReference type="NCBI Taxonomy" id="3383035"/>
    <lineage>
        <taxon>Eukaryota</taxon>
        <taxon>Fungi</taxon>
        <taxon>Dikarya</taxon>
        <taxon>Ascomycota</taxon>
        <taxon>Pezizomycotina</taxon>
        <taxon>Eurotiomycetes</taxon>
        <taxon>Chaetothyriomycetidae</taxon>
        <taxon>Chaetothyriales</taxon>
        <taxon>Chaetothyriales incertae sedis</taxon>
        <taxon>Neophaeococcomyces</taxon>
    </lineage>
</organism>
<keyword evidence="2" id="KW-1185">Reference proteome</keyword>